<keyword evidence="3" id="KW-1185">Reference proteome</keyword>
<feature type="compositionally biased region" description="Low complexity" evidence="1">
    <location>
        <begin position="68"/>
        <end position="81"/>
    </location>
</feature>
<sequence length="172" mass="20125">MGLSVELDIKPEISAPVDDDQNNELTQSTISYPKIERLKEEVKHWQAQVHFWQNRHDDFLNQVEQNRSGSSSTDISTTSKNKSIEAENEAARTEMKEILKTLSSLYEMRYDKVFNSPENKKIQQKLVPELLRSLRPCYNPSYNKLKEWLCALHKHRRDGYLLNKKETQGQTS</sequence>
<accession>A0A9N9BZF3</accession>
<feature type="region of interest" description="Disordered" evidence="1">
    <location>
        <begin position="64"/>
        <end position="88"/>
    </location>
</feature>
<protein>
    <submittedName>
        <fullName evidence="2">8727_t:CDS:1</fullName>
    </submittedName>
</protein>
<evidence type="ECO:0000313" key="2">
    <source>
        <dbReference type="EMBL" id="CAG8586278.1"/>
    </source>
</evidence>
<dbReference type="EMBL" id="CAJVPP010002081">
    <property type="protein sequence ID" value="CAG8586278.1"/>
    <property type="molecule type" value="Genomic_DNA"/>
</dbReference>
<evidence type="ECO:0000313" key="3">
    <source>
        <dbReference type="Proteomes" id="UP000789375"/>
    </source>
</evidence>
<proteinExistence type="predicted"/>
<feature type="region of interest" description="Disordered" evidence="1">
    <location>
        <begin position="1"/>
        <end position="25"/>
    </location>
</feature>
<evidence type="ECO:0000256" key="1">
    <source>
        <dbReference type="SAM" id="MobiDB-lite"/>
    </source>
</evidence>
<organism evidence="2 3">
    <name type="scientific">Funneliformis mosseae</name>
    <name type="common">Endomycorrhizal fungus</name>
    <name type="synonym">Glomus mosseae</name>
    <dbReference type="NCBI Taxonomy" id="27381"/>
    <lineage>
        <taxon>Eukaryota</taxon>
        <taxon>Fungi</taxon>
        <taxon>Fungi incertae sedis</taxon>
        <taxon>Mucoromycota</taxon>
        <taxon>Glomeromycotina</taxon>
        <taxon>Glomeromycetes</taxon>
        <taxon>Glomerales</taxon>
        <taxon>Glomeraceae</taxon>
        <taxon>Funneliformis</taxon>
    </lineage>
</organism>
<name>A0A9N9BZF3_FUNMO</name>
<dbReference type="AlphaFoldDB" id="A0A9N9BZF3"/>
<comment type="caution">
    <text evidence="2">The sequence shown here is derived from an EMBL/GenBank/DDBJ whole genome shotgun (WGS) entry which is preliminary data.</text>
</comment>
<reference evidence="2" key="1">
    <citation type="submission" date="2021-06" db="EMBL/GenBank/DDBJ databases">
        <authorList>
            <person name="Kallberg Y."/>
            <person name="Tangrot J."/>
            <person name="Rosling A."/>
        </authorList>
    </citation>
    <scope>NUCLEOTIDE SEQUENCE</scope>
    <source>
        <strain evidence="2">87-6 pot B 2015</strain>
    </source>
</reference>
<dbReference type="Proteomes" id="UP000789375">
    <property type="component" value="Unassembled WGS sequence"/>
</dbReference>
<gene>
    <name evidence="2" type="ORF">FMOSSE_LOCUS8209</name>
</gene>